<evidence type="ECO:0000256" key="1">
    <source>
        <dbReference type="SAM" id="MobiDB-lite"/>
    </source>
</evidence>
<protein>
    <submittedName>
        <fullName evidence="2">Uncharacterized protein</fullName>
    </submittedName>
</protein>
<dbReference type="RefSeq" id="WP_263540876.1">
    <property type="nucleotide sequence ID" value="NZ_JAOVZO020000019.1"/>
</dbReference>
<name>A0A9X3YNA6_9GAMM</name>
<dbReference type="Proteomes" id="UP001139971">
    <property type="component" value="Unassembled WGS sequence"/>
</dbReference>
<proteinExistence type="predicted"/>
<evidence type="ECO:0000313" key="2">
    <source>
        <dbReference type="EMBL" id="MDC8014884.1"/>
    </source>
</evidence>
<keyword evidence="3" id="KW-1185">Reference proteome</keyword>
<sequence length="311" mass="34147">MRRRKEIAGTLFLAFVALIASTTLSRDRSRMPTASGAPSTPDEGALLSPNAPAPGPAEPSRDISVTELPVADSSISVAKTKRFQEAKKCAGVVRAVESMRTQRISCDSETRPDVLASCKKQIASFDEKLERAEAMLSECPPADVGDSESRYWRSVVEAAEAGDADAALCYIKSDVSLQRPWSSEERARYGILAPTYIDRAFSAGDWRIAEIFSMGPRGIPSEGLLRTQTGGERTTQYRMNRLLRLGAVGQYAMLLDLDFASPDETLTRDERLAAEAWAKDMYARYFSSSPKLDSPPVSCAVIDKDIWPYPF</sequence>
<dbReference type="AlphaFoldDB" id="A0A9X3YNA6"/>
<dbReference type="EMBL" id="JAOVZO020000019">
    <property type="protein sequence ID" value="MDC8014884.1"/>
    <property type="molecule type" value="Genomic_DNA"/>
</dbReference>
<reference evidence="2" key="1">
    <citation type="submission" date="2023-02" db="EMBL/GenBank/DDBJ databases">
        <title>Tahibacter soli sp. nov. isolated from soil.</title>
        <authorList>
            <person name="Baek J.H."/>
            <person name="Lee J.K."/>
            <person name="Choi D.G."/>
            <person name="Jeon C.O."/>
        </authorList>
    </citation>
    <scope>NUCLEOTIDE SEQUENCE</scope>
    <source>
        <strain evidence="2">BL</strain>
    </source>
</reference>
<feature type="region of interest" description="Disordered" evidence="1">
    <location>
        <begin position="26"/>
        <end position="62"/>
    </location>
</feature>
<evidence type="ECO:0000313" key="3">
    <source>
        <dbReference type="Proteomes" id="UP001139971"/>
    </source>
</evidence>
<accession>A0A9X3YNA6</accession>
<gene>
    <name evidence="2" type="ORF">OD750_020245</name>
</gene>
<organism evidence="2 3">
    <name type="scientific">Tahibacter soli</name>
    <dbReference type="NCBI Taxonomy" id="2983605"/>
    <lineage>
        <taxon>Bacteria</taxon>
        <taxon>Pseudomonadati</taxon>
        <taxon>Pseudomonadota</taxon>
        <taxon>Gammaproteobacteria</taxon>
        <taxon>Lysobacterales</taxon>
        <taxon>Rhodanobacteraceae</taxon>
        <taxon>Tahibacter</taxon>
    </lineage>
</organism>
<comment type="caution">
    <text evidence="2">The sequence shown here is derived from an EMBL/GenBank/DDBJ whole genome shotgun (WGS) entry which is preliminary data.</text>
</comment>